<protein>
    <recommendedName>
        <fullName evidence="7">UDP-3-O-acylglucosamine N-acyltransferase</fullName>
        <ecNumber evidence="7">2.3.1.191</ecNumber>
    </recommendedName>
</protein>
<dbReference type="OrthoDB" id="9784739at2"/>
<comment type="catalytic activity">
    <reaction evidence="7">
        <text>a UDP-3-O-[(3R)-3-hydroxyacyl]-alpha-D-glucosamine + a (3R)-hydroxyacyl-[ACP] = a UDP-2-N,3-O-bis[(3R)-3-hydroxyacyl]-alpha-D-glucosamine + holo-[ACP] + H(+)</text>
        <dbReference type="Rhea" id="RHEA:53836"/>
        <dbReference type="Rhea" id="RHEA-COMP:9685"/>
        <dbReference type="Rhea" id="RHEA-COMP:9945"/>
        <dbReference type="ChEBI" id="CHEBI:15378"/>
        <dbReference type="ChEBI" id="CHEBI:64479"/>
        <dbReference type="ChEBI" id="CHEBI:78827"/>
        <dbReference type="ChEBI" id="CHEBI:137740"/>
        <dbReference type="ChEBI" id="CHEBI:137748"/>
        <dbReference type="EC" id="2.3.1.191"/>
    </reaction>
</comment>
<dbReference type="NCBIfam" id="NF002060">
    <property type="entry name" value="PRK00892.1"/>
    <property type="match status" value="1"/>
</dbReference>
<evidence type="ECO:0000256" key="1">
    <source>
        <dbReference type="ARBA" id="ARBA00022516"/>
    </source>
</evidence>
<sequence>MHDTTLKALADRFGLTLRGDPDHRVGSLATLASAGPGDVSFLANPAYARDLAECRAGAVIIGEDLAGRWSGNALISKNPYASWARIAAFLQPLPAAEPGVHASAVVAEDAQVDPSASVGPQASVGAGARIGRNVVVGPGCVIAEDAVIGDDSRLVGRVYIGPQCRLGERVLVHPGAVIGADGFGLAMDAGQWIKVPQMGTVVIGDDCEIGANTTIDRGAIEDTELAEDVRLDNQVQIAHNVRIGAHTAIAGCVGIAGSTHIGSYCMIAGACGIGGHLSICDKVIVTAMSTVLDSITEPGEYGSGIPARPHARWKRILVRLGQLDDWVRRLRRLERNQS</sequence>
<dbReference type="InterPro" id="IPR018357">
    <property type="entry name" value="Hexapep_transf_CS"/>
</dbReference>
<keyword evidence="11" id="KW-1185">Reference proteome</keyword>
<evidence type="ECO:0000256" key="2">
    <source>
        <dbReference type="ARBA" id="ARBA00022556"/>
    </source>
</evidence>
<dbReference type="GO" id="GO:0103118">
    <property type="term" value="F:UDP-3-O-[(3R)-3-hydroxyacyl]-glucosamine N-acyltransferase activity"/>
    <property type="evidence" value="ECO:0007669"/>
    <property type="project" value="UniProtKB-EC"/>
</dbReference>
<dbReference type="GO" id="GO:0016020">
    <property type="term" value="C:membrane"/>
    <property type="evidence" value="ECO:0007669"/>
    <property type="project" value="GOC"/>
</dbReference>
<dbReference type="CDD" id="cd03352">
    <property type="entry name" value="LbH_LpxD"/>
    <property type="match status" value="1"/>
</dbReference>
<dbReference type="SUPFAM" id="SSF51161">
    <property type="entry name" value="Trimeric LpxA-like enzymes"/>
    <property type="match status" value="1"/>
</dbReference>
<evidence type="ECO:0000259" key="8">
    <source>
        <dbReference type="Pfam" id="PF04613"/>
    </source>
</evidence>
<dbReference type="GO" id="GO:0016410">
    <property type="term" value="F:N-acyltransferase activity"/>
    <property type="evidence" value="ECO:0007669"/>
    <property type="project" value="InterPro"/>
</dbReference>
<organism evidence="10 11">
    <name type="scientific">Wenzhouxiangella sediminis</name>
    <dbReference type="NCBI Taxonomy" id="1792836"/>
    <lineage>
        <taxon>Bacteria</taxon>
        <taxon>Pseudomonadati</taxon>
        <taxon>Pseudomonadota</taxon>
        <taxon>Gammaproteobacteria</taxon>
        <taxon>Chromatiales</taxon>
        <taxon>Wenzhouxiangellaceae</taxon>
        <taxon>Wenzhouxiangella</taxon>
    </lineage>
</organism>
<evidence type="ECO:0000256" key="3">
    <source>
        <dbReference type="ARBA" id="ARBA00022679"/>
    </source>
</evidence>
<feature type="active site" description="Proton acceptor" evidence="7">
    <location>
        <position position="239"/>
    </location>
</feature>
<dbReference type="UniPathway" id="UPA00973"/>
<dbReference type="RefSeq" id="WP_116650870.1">
    <property type="nucleotide sequence ID" value="NZ_QUZK01000037.1"/>
</dbReference>
<proteinExistence type="inferred from homology"/>
<dbReference type="HAMAP" id="MF_00523">
    <property type="entry name" value="LpxD"/>
    <property type="match status" value="1"/>
</dbReference>
<name>A0A3E1K8B1_9GAMM</name>
<dbReference type="Pfam" id="PF25087">
    <property type="entry name" value="GMPPB_C"/>
    <property type="match status" value="1"/>
</dbReference>
<keyword evidence="1 7" id="KW-0444">Lipid biosynthesis</keyword>
<evidence type="ECO:0000256" key="6">
    <source>
        <dbReference type="ARBA" id="ARBA00023315"/>
    </source>
</evidence>
<comment type="similarity">
    <text evidence="7">Belongs to the transferase hexapeptide repeat family. LpxD subfamily.</text>
</comment>
<keyword evidence="5 7" id="KW-0443">Lipid metabolism</keyword>
<reference evidence="10 11" key="1">
    <citation type="submission" date="2018-08" db="EMBL/GenBank/DDBJ databases">
        <title>Wenzhouxiangella salilacus sp. nov., a novel bacterium isolated from a saline lake in Xinjiang Province, China.</title>
        <authorList>
            <person name="Han S."/>
        </authorList>
    </citation>
    <scope>NUCLEOTIDE SEQUENCE [LARGE SCALE GENOMIC DNA]</scope>
    <source>
        <strain evidence="10 11">XDB06</strain>
    </source>
</reference>
<feature type="domain" description="UDP-3-O-[3-hydroxymyristoyl] glucosamine N-acyltransferase non-repeat region" evidence="8">
    <location>
        <begin position="22"/>
        <end position="88"/>
    </location>
</feature>
<dbReference type="InterPro" id="IPR056729">
    <property type="entry name" value="GMPPB_C"/>
</dbReference>
<dbReference type="Gene3D" id="2.160.10.10">
    <property type="entry name" value="Hexapeptide repeat proteins"/>
    <property type="match status" value="1"/>
</dbReference>
<evidence type="ECO:0000313" key="11">
    <source>
        <dbReference type="Proteomes" id="UP000260351"/>
    </source>
</evidence>
<dbReference type="InterPro" id="IPR020573">
    <property type="entry name" value="UDP_GlcNAc_AcTrfase_non-rep"/>
</dbReference>
<dbReference type="NCBIfam" id="TIGR01853">
    <property type="entry name" value="lipid_A_lpxD"/>
    <property type="match status" value="1"/>
</dbReference>
<dbReference type="EC" id="2.3.1.191" evidence="7"/>
<evidence type="ECO:0000256" key="4">
    <source>
        <dbReference type="ARBA" id="ARBA00022737"/>
    </source>
</evidence>
<keyword evidence="4 7" id="KW-0677">Repeat</keyword>
<accession>A0A3E1K8B1</accession>
<evidence type="ECO:0000259" key="9">
    <source>
        <dbReference type="Pfam" id="PF25087"/>
    </source>
</evidence>
<comment type="subunit">
    <text evidence="7">Homotrimer.</text>
</comment>
<dbReference type="AlphaFoldDB" id="A0A3E1K8B1"/>
<dbReference type="PROSITE" id="PS00101">
    <property type="entry name" value="HEXAPEP_TRANSFERASES"/>
    <property type="match status" value="1"/>
</dbReference>
<evidence type="ECO:0000256" key="7">
    <source>
        <dbReference type="HAMAP-Rule" id="MF_00523"/>
    </source>
</evidence>
<feature type="domain" description="Mannose-1-phosphate guanyltransferase C-terminal" evidence="9">
    <location>
        <begin position="103"/>
        <end position="181"/>
    </location>
</feature>
<dbReference type="PANTHER" id="PTHR43378:SF2">
    <property type="entry name" value="UDP-3-O-ACYLGLUCOSAMINE N-ACYLTRANSFERASE 1, MITOCHONDRIAL-RELATED"/>
    <property type="match status" value="1"/>
</dbReference>
<keyword evidence="2 7" id="KW-0441">Lipid A biosynthesis</keyword>
<dbReference type="EMBL" id="QUZK01000037">
    <property type="protein sequence ID" value="RFF30269.1"/>
    <property type="molecule type" value="Genomic_DNA"/>
</dbReference>
<keyword evidence="6 7" id="KW-0012">Acyltransferase</keyword>
<comment type="pathway">
    <text evidence="7">Bacterial outer membrane biogenesis; LPS lipid A biosynthesis.</text>
</comment>
<dbReference type="Proteomes" id="UP000260351">
    <property type="component" value="Unassembled WGS sequence"/>
</dbReference>
<keyword evidence="3 7" id="KW-0808">Transferase</keyword>
<comment type="function">
    <text evidence="7">Catalyzes the N-acylation of UDP-3-O-acylglucosamine using 3-hydroxyacyl-ACP as the acyl donor. Is involved in the biosynthesis of lipid A, a phosphorylated glycolipid that anchors the lipopolysaccharide to the outer membrane of the cell.</text>
</comment>
<dbReference type="Pfam" id="PF04613">
    <property type="entry name" value="LpxD"/>
    <property type="match status" value="1"/>
</dbReference>
<dbReference type="PANTHER" id="PTHR43378">
    <property type="entry name" value="UDP-3-O-ACYLGLUCOSAMINE N-ACYLTRANSFERASE"/>
    <property type="match status" value="1"/>
</dbReference>
<dbReference type="InterPro" id="IPR007691">
    <property type="entry name" value="LpxD"/>
</dbReference>
<comment type="caution">
    <text evidence="10">The sequence shown here is derived from an EMBL/GenBank/DDBJ whole genome shotgun (WGS) entry which is preliminary data.</text>
</comment>
<evidence type="ECO:0000256" key="5">
    <source>
        <dbReference type="ARBA" id="ARBA00023098"/>
    </source>
</evidence>
<dbReference type="Gene3D" id="3.40.1390.10">
    <property type="entry name" value="MurE/MurF, N-terminal domain"/>
    <property type="match status" value="1"/>
</dbReference>
<gene>
    <name evidence="7 10" type="primary">lpxD</name>
    <name evidence="10" type="ORF">DZC52_09330</name>
</gene>
<evidence type="ECO:0000313" key="10">
    <source>
        <dbReference type="EMBL" id="RFF30269.1"/>
    </source>
</evidence>
<dbReference type="GO" id="GO:0009245">
    <property type="term" value="P:lipid A biosynthetic process"/>
    <property type="evidence" value="ECO:0007669"/>
    <property type="project" value="UniProtKB-UniRule"/>
</dbReference>
<dbReference type="InterPro" id="IPR011004">
    <property type="entry name" value="Trimer_LpxA-like_sf"/>
</dbReference>